<reference evidence="1 2" key="1">
    <citation type="journal article" date="2016" name="Nat. Commun.">
        <title>Thousands of microbial genomes shed light on interconnected biogeochemical processes in an aquifer system.</title>
        <authorList>
            <person name="Anantharaman K."/>
            <person name="Brown C.T."/>
            <person name="Hug L.A."/>
            <person name="Sharon I."/>
            <person name="Castelle C.J."/>
            <person name="Probst A.J."/>
            <person name="Thomas B.C."/>
            <person name="Singh A."/>
            <person name="Wilkins M.J."/>
            <person name="Karaoz U."/>
            <person name="Brodie E.L."/>
            <person name="Williams K.H."/>
            <person name="Hubbard S.S."/>
            <person name="Banfield J.F."/>
        </authorList>
    </citation>
    <scope>NUCLEOTIDE SEQUENCE [LARGE SCALE GENOMIC DNA]</scope>
</reference>
<evidence type="ECO:0000313" key="1">
    <source>
        <dbReference type="EMBL" id="OGF11150.1"/>
    </source>
</evidence>
<accession>A0A1F5R9N6</accession>
<dbReference type="AlphaFoldDB" id="A0A1F5R9N6"/>
<gene>
    <name evidence="1" type="ORF">A2024_07745</name>
</gene>
<comment type="caution">
    <text evidence="1">The sequence shown here is derived from an EMBL/GenBank/DDBJ whole genome shotgun (WGS) entry which is preliminary data.</text>
</comment>
<sequence length="78" mass="8689">MEKIRTALKNVFPELKDEQVVDGLKLYDIPGWDSMNVINLQLELETILGLDLSAFQMTGDLTLKQLREKLAQAGASGI</sequence>
<proteinExistence type="predicted"/>
<dbReference type="SUPFAM" id="SSF47336">
    <property type="entry name" value="ACP-like"/>
    <property type="match status" value="1"/>
</dbReference>
<name>A0A1F5R9N6_9BACT</name>
<dbReference type="EMBL" id="MFFM01000037">
    <property type="protein sequence ID" value="OGF11150.1"/>
    <property type="molecule type" value="Genomic_DNA"/>
</dbReference>
<evidence type="ECO:0008006" key="3">
    <source>
        <dbReference type="Google" id="ProtNLM"/>
    </source>
</evidence>
<evidence type="ECO:0000313" key="2">
    <source>
        <dbReference type="Proteomes" id="UP000177230"/>
    </source>
</evidence>
<dbReference type="Proteomes" id="UP000177230">
    <property type="component" value="Unassembled WGS sequence"/>
</dbReference>
<protein>
    <recommendedName>
        <fullName evidence="3">Carrier domain-containing protein</fullName>
    </recommendedName>
</protein>
<dbReference type="Gene3D" id="1.10.1200.10">
    <property type="entry name" value="ACP-like"/>
    <property type="match status" value="1"/>
</dbReference>
<organism evidence="1 2">
    <name type="scientific">Candidatus Edwardsbacteria bacterium GWF2_54_11</name>
    <dbReference type="NCBI Taxonomy" id="1817851"/>
    <lineage>
        <taxon>Bacteria</taxon>
        <taxon>Candidatus Edwardsiibacteriota</taxon>
    </lineage>
</organism>
<dbReference type="InterPro" id="IPR036736">
    <property type="entry name" value="ACP-like_sf"/>
</dbReference>